<comment type="subcellular location">
    <subcellularLocation>
        <location evidence="1">Periplasm</location>
    </subcellularLocation>
</comment>
<reference evidence="5" key="1">
    <citation type="journal article" date="2019" name="Int. J. Syst. Evol. Microbiol.">
        <title>The Global Catalogue of Microorganisms (GCM) 10K type strain sequencing project: providing services to taxonomists for standard genome sequencing and annotation.</title>
        <authorList>
            <consortium name="The Broad Institute Genomics Platform"/>
            <consortium name="The Broad Institute Genome Sequencing Center for Infectious Disease"/>
            <person name="Wu L."/>
            <person name="Ma J."/>
        </authorList>
    </citation>
    <scope>NUCLEOTIDE SEQUENCE [LARGE SCALE GENOMIC DNA]</scope>
    <source>
        <strain evidence="5">JCM 17551</strain>
    </source>
</reference>
<organism evidence="4 5">
    <name type="scientific">Litoribacillus peritrichatus</name>
    <dbReference type="NCBI Taxonomy" id="718191"/>
    <lineage>
        <taxon>Bacteria</taxon>
        <taxon>Pseudomonadati</taxon>
        <taxon>Pseudomonadota</taxon>
        <taxon>Gammaproteobacteria</taxon>
        <taxon>Oceanospirillales</taxon>
        <taxon>Oceanospirillaceae</taxon>
        <taxon>Litoribacillus</taxon>
    </lineage>
</organism>
<dbReference type="Gene3D" id="3.40.190.10">
    <property type="entry name" value="Periplasmic binding protein-like II"/>
    <property type="match status" value="2"/>
</dbReference>
<dbReference type="PANTHER" id="PTHR43649">
    <property type="entry name" value="ARABINOSE-BINDING PROTEIN-RELATED"/>
    <property type="match status" value="1"/>
</dbReference>
<evidence type="ECO:0000313" key="4">
    <source>
        <dbReference type="EMBL" id="GAA3917095.1"/>
    </source>
</evidence>
<keyword evidence="3" id="KW-0732">Signal</keyword>
<feature type="chain" id="PRO_5045745761" evidence="3">
    <location>
        <begin position="23"/>
        <end position="430"/>
    </location>
</feature>
<evidence type="ECO:0000256" key="3">
    <source>
        <dbReference type="SAM" id="SignalP"/>
    </source>
</evidence>
<keyword evidence="5" id="KW-1185">Reference proteome</keyword>
<feature type="signal peptide" evidence="3">
    <location>
        <begin position="1"/>
        <end position="22"/>
    </location>
</feature>
<accession>A0ABP7M906</accession>
<dbReference type="Pfam" id="PF01547">
    <property type="entry name" value="SBP_bac_1"/>
    <property type="match status" value="1"/>
</dbReference>
<sequence length="430" mass="49081">MTHNCCVSKLFWLCTLFLLSLACTDADPLPNIAFSHHITIVMMPINRGQREAYDKMISAFKVQAPDIKVSVKVYEHEQFKALVERGEYRFSESGDVYFWFGGIRLNSLAMKGDIADLTELWHERGWSERFTAAAEGAVTANNMKFAVPINYYQWGVYYRQSAFDARNLASIETWEDLLNACEAFSGQGRALFTVGTRSPWSVAGWFDYLNLRINGLAFHQDLMRGDASYDSPRVHSVFVHWKEALDAGCFIDSRHEMSWKDALPLMYHDRAAAVLMGNFFVSDVPLKIQDDLLFVPFPVINPKVPSYEDAPVDVLVVSKQSEGDPAVSQFLSFIVESDVLIEMNQTSKKLSPFRQPYELDNKFMKAGDQLLKNAKGVAQFFDRDTPPEMAKPAMDLMVMFMNEELTIDEVIYSLEQYRMKVFDKSPVFLP</sequence>
<dbReference type="InterPro" id="IPR050490">
    <property type="entry name" value="Bact_solute-bd_prot1"/>
</dbReference>
<dbReference type="EMBL" id="BAABBN010000004">
    <property type="protein sequence ID" value="GAA3917095.1"/>
    <property type="molecule type" value="Genomic_DNA"/>
</dbReference>
<protein>
    <submittedName>
        <fullName evidence="4">Extracellular solute-binding protein</fullName>
    </submittedName>
</protein>
<dbReference type="InterPro" id="IPR006059">
    <property type="entry name" value="SBP"/>
</dbReference>
<proteinExistence type="inferred from homology"/>
<evidence type="ECO:0000313" key="5">
    <source>
        <dbReference type="Proteomes" id="UP001501565"/>
    </source>
</evidence>
<dbReference type="RefSeq" id="WP_344796103.1">
    <property type="nucleotide sequence ID" value="NZ_BAABBN010000004.1"/>
</dbReference>
<gene>
    <name evidence="4" type="ORF">GCM10022277_10000</name>
</gene>
<comment type="similarity">
    <text evidence="2">Belongs to the bacterial solute-binding protein 1 family.</text>
</comment>
<dbReference type="PANTHER" id="PTHR43649:SF14">
    <property type="entry name" value="BLR3389 PROTEIN"/>
    <property type="match status" value="1"/>
</dbReference>
<comment type="caution">
    <text evidence="4">The sequence shown here is derived from an EMBL/GenBank/DDBJ whole genome shotgun (WGS) entry which is preliminary data.</text>
</comment>
<dbReference type="SUPFAM" id="SSF53850">
    <property type="entry name" value="Periplasmic binding protein-like II"/>
    <property type="match status" value="1"/>
</dbReference>
<dbReference type="Proteomes" id="UP001501565">
    <property type="component" value="Unassembled WGS sequence"/>
</dbReference>
<evidence type="ECO:0000256" key="2">
    <source>
        <dbReference type="ARBA" id="ARBA00008520"/>
    </source>
</evidence>
<evidence type="ECO:0000256" key="1">
    <source>
        <dbReference type="ARBA" id="ARBA00004418"/>
    </source>
</evidence>
<name>A0ABP7M906_9GAMM</name>